<dbReference type="EMBL" id="GBRH01244662">
    <property type="protein sequence ID" value="JAD53233.1"/>
    <property type="molecule type" value="Transcribed_RNA"/>
</dbReference>
<reference evidence="1" key="2">
    <citation type="journal article" date="2015" name="Data Brief">
        <title>Shoot transcriptome of the giant reed, Arundo donax.</title>
        <authorList>
            <person name="Barrero R.A."/>
            <person name="Guerrero F.D."/>
            <person name="Moolhuijzen P."/>
            <person name="Goolsby J.A."/>
            <person name="Tidwell J."/>
            <person name="Bellgard S.E."/>
            <person name="Bellgard M.I."/>
        </authorList>
    </citation>
    <scope>NUCLEOTIDE SEQUENCE</scope>
    <source>
        <tissue evidence="1">Shoot tissue taken approximately 20 cm above the soil surface</tissue>
    </source>
</reference>
<dbReference type="AlphaFoldDB" id="A0A0A9ATP0"/>
<name>A0A0A9ATP0_ARUDO</name>
<evidence type="ECO:0000313" key="1">
    <source>
        <dbReference type="EMBL" id="JAD53233.1"/>
    </source>
</evidence>
<proteinExistence type="predicted"/>
<accession>A0A0A9ATP0</accession>
<protein>
    <submittedName>
        <fullName evidence="1">Uncharacterized protein</fullName>
    </submittedName>
</protein>
<organism evidence="1">
    <name type="scientific">Arundo donax</name>
    <name type="common">Giant reed</name>
    <name type="synonym">Donax arundinaceus</name>
    <dbReference type="NCBI Taxonomy" id="35708"/>
    <lineage>
        <taxon>Eukaryota</taxon>
        <taxon>Viridiplantae</taxon>
        <taxon>Streptophyta</taxon>
        <taxon>Embryophyta</taxon>
        <taxon>Tracheophyta</taxon>
        <taxon>Spermatophyta</taxon>
        <taxon>Magnoliopsida</taxon>
        <taxon>Liliopsida</taxon>
        <taxon>Poales</taxon>
        <taxon>Poaceae</taxon>
        <taxon>PACMAD clade</taxon>
        <taxon>Arundinoideae</taxon>
        <taxon>Arundineae</taxon>
        <taxon>Arundo</taxon>
    </lineage>
</organism>
<sequence>MQNLWGFVYFLLQSYLMSSNRASI</sequence>
<reference evidence="1" key="1">
    <citation type="submission" date="2014-09" db="EMBL/GenBank/DDBJ databases">
        <authorList>
            <person name="Magalhaes I.L.F."/>
            <person name="Oliveira U."/>
            <person name="Santos F.R."/>
            <person name="Vidigal T.H.D.A."/>
            <person name="Brescovit A.D."/>
            <person name="Santos A.J."/>
        </authorList>
    </citation>
    <scope>NUCLEOTIDE SEQUENCE</scope>
    <source>
        <tissue evidence="1">Shoot tissue taken approximately 20 cm above the soil surface</tissue>
    </source>
</reference>